<feature type="transmembrane region" description="Helical" evidence="1">
    <location>
        <begin position="12"/>
        <end position="29"/>
    </location>
</feature>
<evidence type="ECO:0000313" key="3">
    <source>
        <dbReference type="Proteomes" id="UP000187001"/>
    </source>
</evidence>
<dbReference type="AlphaFoldDB" id="A0ABD6QEE9"/>
<dbReference type="EMBL" id="MBER01000155">
    <property type="protein sequence ID" value="OMC36330.1"/>
    <property type="molecule type" value="Genomic_DNA"/>
</dbReference>
<accession>A0ABD6QEE9</accession>
<evidence type="ECO:0000313" key="2">
    <source>
        <dbReference type="EMBL" id="OMC36330.1"/>
    </source>
</evidence>
<sequence length="138" mass="15108">MTVPTKVQTQHFLRLTAWMFLLGWGLHVTDHLLRGTTASPMFVMAGGMIQGVIVIVAITMALRAQSRAPDLAILTGVGSAVVFTYAHLLPNFWPNFQDSYLTGPRINVTWFSWVTALSEIGTGLLFAYAGLRAKRTAA</sequence>
<reference evidence="2 3" key="1">
    <citation type="submission" date="2016-07" db="EMBL/GenBank/DDBJ databases">
        <authorList>
            <person name="Sutton G."/>
            <person name="Brinkac L."/>
            <person name="Sanka R."/>
            <person name="Adams M."/>
            <person name="Lau E."/>
            <person name="Kumar A."/>
            <person name="Macaden R."/>
        </authorList>
    </citation>
    <scope>NUCLEOTIDE SEQUENCE [LARGE SCALE GENOMIC DNA]</scope>
    <source>
        <strain evidence="2 3">GA-0871</strain>
    </source>
</reference>
<name>A0ABD6QEE9_MYCFO</name>
<evidence type="ECO:0008006" key="4">
    <source>
        <dbReference type="Google" id="ProtNLM"/>
    </source>
</evidence>
<evidence type="ECO:0000256" key="1">
    <source>
        <dbReference type="SAM" id="Phobius"/>
    </source>
</evidence>
<feature type="transmembrane region" description="Helical" evidence="1">
    <location>
        <begin position="41"/>
        <end position="62"/>
    </location>
</feature>
<organism evidence="2 3">
    <name type="scientific">Mycolicibacterium fortuitum</name>
    <name type="common">Mycobacterium fortuitum</name>
    <dbReference type="NCBI Taxonomy" id="1766"/>
    <lineage>
        <taxon>Bacteria</taxon>
        <taxon>Bacillati</taxon>
        <taxon>Actinomycetota</taxon>
        <taxon>Actinomycetes</taxon>
        <taxon>Mycobacteriales</taxon>
        <taxon>Mycobacteriaceae</taxon>
        <taxon>Mycolicibacterium</taxon>
    </lineage>
</organism>
<comment type="caution">
    <text evidence="2">The sequence shown here is derived from an EMBL/GenBank/DDBJ whole genome shotgun (WGS) entry which is preliminary data.</text>
</comment>
<proteinExistence type="predicted"/>
<dbReference type="RefSeq" id="WP_064899090.1">
    <property type="nucleotide sequence ID" value="NZ_LZKN01000132.1"/>
</dbReference>
<keyword evidence="1" id="KW-0472">Membrane</keyword>
<feature type="transmembrane region" description="Helical" evidence="1">
    <location>
        <begin position="71"/>
        <end position="90"/>
    </location>
</feature>
<keyword evidence="1" id="KW-1133">Transmembrane helix</keyword>
<protein>
    <recommendedName>
        <fullName evidence="4">Transmembrane protein</fullName>
    </recommendedName>
</protein>
<gene>
    <name evidence="2" type="ORF">A5742_11100</name>
</gene>
<keyword evidence="1" id="KW-0812">Transmembrane</keyword>
<feature type="transmembrane region" description="Helical" evidence="1">
    <location>
        <begin position="110"/>
        <end position="131"/>
    </location>
</feature>
<dbReference type="Proteomes" id="UP000187001">
    <property type="component" value="Unassembled WGS sequence"/>
</dbReference>